<dbReference type="EMBL" id="AJIL01000007">
    <property type="protein sequence ID" value="KNF05461.1"/>
    <property type="molecule type" value="Genomic_DNA"/>
</dbReference>
<feature type="compositionally biased region" description="Acidic residues" evidence="1">
    <location>
        <begin position="537"/>
        <end position="546"/>
    </location>
</feature>
<dbReference type="Gene3D" id="3.20.20.190">
    <property type="entry name" value="Phosphatidylinositol (PI) phosphodiesterase"/>
    <property type="match status" value="1"/>
</dbReference>
<evidence type="ECO:0000256" key="1">
    <source>
        <dbReference type="SAM" id="MobiDB-lite"/>
    </source>
</evidence>
<evidence type="ECO:0000313" key="4">
    <source>
        <dbReference type="Proteomes" id="UP000054564"/>
    </source>
</evidence>
<dbReference type="GO" id="GO:0006629">
    <property type="term" value="P:lipid metabolic process"/>
    <property type="evidence" value="ECO:0007669"/>
    <property type="project" value="InterPro"/>
</dbReference>
<evidence type="ECO:0000256" key="2">
    <source>
        <dbReference type="SAM" id="Phobius"/>
    </source>
</evidence>
<proteinExistence type="predicted"/>
<dbReference type="GO" id="GO:0008081">
    <property type="term" value="F:phosphoric diester hydrolase activity"/>
    <property type="evidence" value="ECO:0007669"/>
    <property type="project" value="InterPro"/>
</dbReference>
<protein>
    <recommendedName>
        <fullName evidence="5">Phosphatidylinositol-specific phospholipase C X domain-containing protein</fullName>
    </recommendedName>
</protein>
<dbReference type="InterPro" id="IPR017946">
    <property type="entry name" value="PLC-like_Pdiesterase_TIM-brl"/>
</dbReference>
<evidence type="ECO:0000313" key="3">
    <source>
        <dbReference type="EMBL" id="KNF05461.1"/>
    </source>
</evidence>
<keyword evidence="2" id="KW-0812">Transmembrane</keyword>
<keyword evidence="2" id="KW-1133">Transmembrane helix</keyword>
<comment type="caution">
    <text evidence="3">The sequence shown here is derived from an EMBL/GenBank/DDBJ whole genome shotgun (WGS) entry which is preliminary data.</text>
</comment>
<dbReference type="AlphaFoldDB" id="A0A0L0W1T8"/>
<dbReference type="PANTHER" id="PTHR13593">
    <property type="match status" value="1"/>
</dbReference>
<name>A0A0L0W1T8_9BASI</name>
<dbReference type="Proteomes" id="UP000054564">
    <property type="component" value="Unassembled WGS sequence"/>
</dbReference>
<feature type="region of interest" description="Disordered" evidence="1">
    <location>
        <begin position="514"/>
        <end position="546"/>
    </location>
</feature>
<dbReference type="SUPFAM" id="SSF51695">
    <property type="entry name" value="PLC-like phosphodiesterases"/>
    <property type="match status" value="1"/>
</dbReference>
<keyword evidence="2" id="KW-0472">Membrane</keyword>
<keyword evidence="4" id="KW-1185">Reference proteome</keyword>
<evidence type="ECO:0008006" key="5">
    <source>
        <dbReference type="Google" id="ProtNLM"/>
    </source>
</evidence>
<dbReference type="PROSITE" id="PS50007">
    <property type="entry name" value="PIPLC_X_DOMAIN"/>
    <property type="match status" value="1"/>
</dbReference>
<sequence length="546" mass="61004">MSLSPGSPCILELADKQQQQHTTITIDNSKPVIRFPAHLHHQQAHHPNLSIKRLMNQILHQPIKNWARFIGYLIVTIFFISLLHSPIGRASPVLPSSSSTNELNQVQFDLGFNLNTSHTISYHSSEAVDQYVDIDQRILNAAPVLGFYEQSNGKLSTWMANIPDQTLITSMSIPGTHDAATWNYTQETQELLEPITGKLPPAIAFQCQDRSLFQMLGDGIRFFDLRVGFLPDHQELGFYHASALLSTTATLPDALLGFYKWLDEHPSETILISIKVDNATFGNPPSKGQPSSKRLQIMLYDLLTKTEMARSHWVMEDSKLGTLGSARGKMILIQRISWDEIRSGDGGGYHPFGIPLPPQEFNDNDPNFIITYNQELNSRVYIEDFYNLIPNPTSVHHKLKIKFEAVRNHLDMASSVDNLDTVDQLFITFASGGALRNIPPVTPKLLAIGSGKGRSLRTSINGRIQSLITEQYSQKDIGQADEDVQSKRLGILIFDWYHQLPDLIQLVINQNSFVPPHPSSSSSTPSSPSSSSSSPSDEYDYDQSTS</sequence>
<accession>A0A0L0W1T8</accession>
<feature type="transmembrane region" description="Helical" evidence="2">
    <location>
        <begin position="69"/>
        <end position="87"/>
    </location>
</feature>
<gene>
    <name evidence="3" type="ORF">PSTG_01271</name>
</gene>
<feature type="compositionally biased region" description="Low complexity" evidence="1">
    <location>
        <begin position="519"/>
        <end position="536"/>
    </location>
</feature>
<dbReference type="PANTHER" id="PTHR13593:SF116">
    <property type="entry name" value="PLC-LIKE PHOSPHODIESTERASE"/>
    <property type="match status" value="1"/>
</dbReference>
<reference evidence="4" key="1">
    <citation type="submission" date="2014-03" db="EMBL/GenBank/DDBJ databases">
        <title>The Genome Sequence of Puccinia striiformis f. sp. tritici PST-78.</title>
        <authorList>
            <consortium name="The Broad Institute Genome Sequencing Platform"/>
            <person name="Cuomo C."/>
            <person name="Hulbert S."/>
            <person name="Chen X."/>
            <person name="Walker B."/>
            <person name="Young S.K."/>
            <person name="Zeng Q."/>
            <person name="Gargeya S."/>
            <person name="Fitzgerald M."/>
            <person name="Haas B."/>
            <person name="Abouelleil A."/>
            <person name="Alvarado L."/>
            <person name="Arachchi H.M."/>
            <person name="Berlin A.M."/>
            <person name="Chapman S.B."/>
            <person name="Goldberg J."/>
            <person name="Griggs A."/>
            <person name="Gujja S."/>
            <person name="Hansen M."/>
            <person name="Howarth C."/>
            <person name="Imamovic A."/>
            <person name="Larimer J."/>
            <person name="McCowan C."/>
            <person name="Montmayeur A."/>
            <person name="Murphy C."/>
            <person name="Neiman D."/>
            <person name="Pearson M."/>
            <person name="Priest M."/>
            <person name="Roberts A."/>
            <person name="Saif S."/>
            <person name="Shea T."/>
            <person name="Sisk P."/>
            <person name="Sykes S."/>
            <person name="Wortman J."/>
            <person name="Nusbaum C."/>
            <person name="Birren B."/>
        </authorList>
    </citation>
    <scope>NUCLEOTIDE SEQUENCE [LARGE SCALE GENOMIC DNA]</scope>
    <source>
        <strain evidence="4">race PST-78</strain>
    </source>
</reference>
<dbReference type="OrthoDB" id="1046782at2759"/>
<dbReference type="STRING" id="1165861.A0A0L0W1T8"/>
<dbReference type="InterPro" id="IPR051057">
    <property type="entry name" value="PI-PLC_domain"/>
</dbReference>
<organism evidence="3 4">
    <name type="scientific">Puccinia striiformis f. sp. tritici PST-78</name>
    <dbReference type="NCBI Taxonomy" id="1165861"/>
    <lineage>
        <taxon>Eukaryota</taxon>
        <taxon>Fungi</taxon>
        <taxon>Dikarya</taxon>
        <taxon>Basidiomycota</taxon>
        <taxon>Pucciniomycotina</taxon>
        <taxon>Pucciniomycetes</taxon>
        <taxon>Pucciniales</taxon>
        <taxon>Pucciniaceae</taxon>
        <taxon>Puccinia</taxon>
    </lineage>
</organism>